<keyword evidence="2" id="KW-1185">Reference proteome</keyword>
<accession>A0A9J6BCV6</accession>
<sequence length="88" mass="10174">MNAELSEDFNNHPKCYTKSILGFSSDESVIIDIEPLKKLLEHSDVRYRQIVAFSMIEGLGKNENSLFNSTMNYMYLNYKSIILSMTQL</sequence>
<evidence type="ECO:0000313" key="2">
    <source>
        <dbReference type="Proteomes" id="UP001107558"/>
    </source>
</evidence>
<reference evidence="1" key="1">
    <citation type="submission" date="2021-03" db="EMBL/GenBank/DDBJ databases">
        <title>Chromosome level genome of the anhydrobiotic midge Polypedilum vanderplanki.</title>
        <authorList>
            <person name="Yoshida Y."/>
            <person name="Kikawada T."/>
            <person name="Gusev O."/>
        </authorList>
    </citation>
    <scope>NUCLEOTIDE SEQUENCE</scope>
    <source>
        <strain evidence="1">NIAS01</strain>
        <tissue evidence="1">Whole body or cell culture</tissue>
    </source>
</reference>
<comment type="caution">
    <text evidence="1">The sequence shown here is derived from an EMBL/GenBank/DDBJ whole genome shotgun (WGS) entry which is preliminary data.</text>
</comment>
<dbReference type="Proteomes" id="UP001107558">
    <property type="component" value="Chromosome 4"/>
</dbReference>
<organism evidence="1 2">
    <name type="scientific">Polypedilum vanderplanki</name>
    <name type="common">Sleeping chironomid midge</name>
    <dbReference type="NCBI Taxonomy" id="319348"/>
    <lineage>
        <taxon>Eukaryota</taxon>
        <taxon>Metazoa</taxon>
        <taxon>Ecdysozoa</taxon>
        <taxon>Arthropoda</taxon>
        <taxon>Hexapoda</taxon>
        <taxon>Insecta</taxon>
        <taxon>Pterygota</taxon>
        <taxon>Neoptera</taxon>
        <taxon>Endopterygota</taxon>
        <taxon>Diptera</taxon>
        <taxon>Nematocera</taxon>
        <taxon>Chironomoidea</taxon>
        <taxon>Chironomidae</taxon>
        <taxon>Chironominae</taxon>
        <taxon>Polypedilum</taxon>
        <taxon>Polypedilum</taxon>
    </lineage>
</organism>
<dbReference type="AlphaFoldDB" id="A0A9J6BCV6"/>
<evidence type="ECO:0000313" key="1">
    <source>
        <dbReference type="EMBL" id="KAG5667471.1"/>
    </source>
</evidence>
<gene>
    <name evidence="1" type="ORF">PVAND_015451</name>
</gene>
<name>A0A9J6BCV6_POLVA</name>
<proteinExistence type="predicted"/>
<protein>
    <submittedName>
        <fullName evidence="1">Uncharacterized protein</fullName>
    </submittedName>
</protein>
<dbReference type="EMBL" id="JADBJN010000004">
    <property type="protein sequence ID" value="KAG5667471.1"/>
    <property type="molecule type" value="Genomic_DNA"/>
</dbReference>